<dbReference type="AlphaFoldDB" id="A0A6N4TM11"/>
<accession>A0A6N4TM11</accession>
<dbReference type="InterPro" id="IPR050063">
    <property type="entry name" value="Ribosomal_protein_uL29"/>
</dbReference>
<evidence type="ECO:0000256" key="2">
    <source>
        <dbReference type="ARBA" id="ARBA00022980"/>
    </source>
</evidence>
<evidence type="ECO:0000313" key="6">
    <source>
        <dbReference type="EMBL" id="BBK23601.1"/>
    </source>
</evidence>
<dbReference type="GO" id="GO:0006412">
    <property type="term" value="P:translation"/>
    <property type="evidence" value="ECO:0007669"/>
    <property type="project" value="UniProtKB-UniRule"/>
</dbReference>
<dbReference type="Pfam" id="PF00831">
    <property type="entry name" value="Ribosomal_L29"/>
    <property type="match status" value="1"/>
</dbReference>
<dbReference type="Gene3D" id="1.10.287.310">
    <property type="match status" value="1"/>
</dbReference>
<evidence type="ECO:0000256" key="3">
    <source>
        <dbReference type="ARBA" id="ARBA00023274"/>
    </source>
</evidence>
<reference evidence="7" key="1">
    <citation type="submission" date="2019-05" db="EMBL/GenBank/DDBJ databases">
        <title>Complete genome sequencing of Absiella argi strain JCM 30884.</title>
        <authorList>
            <person name="Sakamoto M."/>
            <person name="Murakami T."/>
            <person name="Mori H."/>
        </authorList>
    </citation>
    <scope>NUCLEOTIDE SEQUENCE [LARGE SCALE GENOMIC DNA]</scope>
    <source>
        <strain evidence="7">JCM 30884</strain>
    </source>
</reference>
<evidence type="ECO:0000256" key="1">
    <source>
        <dbReference type="ARBA" id="ARBA00009254"/>
    </source>
</evidence>
<dbReference type="EMBL" id="AP019695">
    <property type="protein sequence ID" value="BBK23601.1"/>
    <property type="molecule type" value="Genomic_DNA"/>
</dbReference>
<protein>
    <recommendedName>
        <fullName evidence="4 5">Large ribosomal subunit protein uL29</fullName>
    </recommendedName>
</protein>
<dbReference type="InterPro" id="IPR018254">
    <property type="entry name" value="Ribosomal_uL29_CS"/>
</dbReference>
<dbReference type="KEGG" id="aarg:Aargi30884_25040"/>
<sequence length="66" mass="7714">MTAKEIREKSNSEILQEIETLKDELFNLRFQQATGQLTNTARMKTVKKDIARMKTVLTERELSNQD</sequence>
<dbReference type="FunFam" id="1.10.287.310:FF:000001">
    <property type="entry name" value="50S ribosomal protein L29"/>
    <property type="match status" value="1"/>
</dbReference>
<keyword evidence="3 5" id="KW-0687">Ribonucleoprotein</keyword>
<dbReference type="RefSeq" id="WP_115715787.1">
    <property type="nucleotide sequence ID" value="NZ_AP019695.1"/>
</dbReference>
<name>A0A6N4TM11_9FIRM</name>
<evidence type="ECO:0000256" key="4">
    <source>
        <dbReference type="ARBA" id="ARBA00035204"/>
    </source>
</evidence>
<evidence type="ECO:0000313" key="7">
    <source>
        <dbReference type="Proteomes" id="UP000464754"/>
    </source>
</evidence>
<dbReference type="SUPFAM" id="SSF46561">
    <property type="entry name" value="Ribosomal protein L29 (L29p)"/>
    <property type="match status" value="1"/>
</dbReference>
<evidence type="ECO:0000256" key="5">
    <source>
        <dbReference type="HAMAP-Rule" id="MF_00374"/>
    </source>
</evidence>
<proteinExistence type="inferred from homology"/>
<dbReference type="CDD" id="cd00427">
    <property type="entry name" value="Ribosomal_L29_HIP"/>
    <property type="match status" value="1"/>
</dbReference>
<comment type="similarity">
    <text evidence="1 5">Belongs to the universal ribosomal protein uL29 family.</text>
</comment>
<dbReference type="PROSITE" id="PS00579">
    <property type="entry name" value="RIBOSOMAL_L29"/>
    <property type="match status" value="1"/>
</dbReference>
<gene>
    <name evidence="5 6" type="primary">rpmC</name>
    <name evidence="6" type="ORF">Aargi30884_25040</name>
</gene>
<dbReference type="InterPro" id="IPR001854">
    <property type="entry name" value="Ribosomal_uL29"/>
</dbReference>
<dbReference type="Proteomes" id="UP000464754">
    <property type="component" value="Chromosome"/>
</dbReference>
<keyword evidence="7" id="KW-1185">Reference proteome</keyword>
<dbReference type="PANTHER" id="PTHR10916:SF0">
    <property type="entry name" value="LARGE RIBOSOMAL SUBUNIT PROTEIN UL29C"/>
    <property type="match status" value="1"/>
</dbReference>
<dbReference type="GO" id="GO:0022625">
    <property type="term" value="C:cytosolic large ribosomal subunit"/>
    <property type="evidence" value="ECO:0007669"/>
    <property type="project" value="TreeGrafter"/>
</dbReference>
<dbReference type="HAMAP" id="MF_00374">
    <property type="entry name" value="Ribosomal_uL29"/>
    <property type="match status" value="1"/>
</dbReference>
<keyword evidence="2 5" id="KW-0689">Ribosomal protein</keyword>
<dbReference type="NCBIfam" id="TIGR00012">
    <property type="entry name" value="L29"/>
    <property type="match status" value="1"/>
</dbReference>
<dbReference type="GO" id="GO:0003735">
    <property type="term" value="F:structural constituent of ribosome"/>
    <property type="evidence" value="ECO:0007669"/>
    <property type="project" value="InterPro"/>
</dbReference>
<dbReference type="PANTHER" id="PTHR10916">
    <property type="entry name" value="60S RIBOSOMAL PROTEIN L35/50S RIBOSOMAL PROTEIN L29"/>
    <property type="match status" value="1"/>
</dbReference>
<dbReference type="InterPro" id="IPR036049">
    <property type="entry name" value="Ribosomal_uL29_sf"/>
</dbReference>
<organism evidence="6 7">
    <name type="scientific">Amedibacterium intestinale</name>
    <dbReference type="NCBI Taxonomy" id="2583452"/>
    <lineage>
        <taxon>Bacteria</taxon>
        <taxon>Bacillati</taxon>
        <taxon>Bacillota</taxon>
        <taxon>Erysipelotrichia</taxon>
        <taxon>Erysipelotrichales</taxon>
        <taxon>Erysipelotrichaceae</taxon>
        <taxon>Amedibacterium</taxon>
    </lineage>
</organism>